<dbReference type="InterPro" id="IPR055804">
    <property type="entry name" value="DUF7380"/>
</dbReference>
<dbReference type="Pfam" id="PF24098">
    <property type="entry name" value="DUF7380"/>
    <property type="match status" value="1"/>
</dbReference>
<dbReference type="AlphaFoldDB" id="A0A6H3NVN5"/>
<evidence type="ECO:0000259" key="2">
    <source>
        <dbReference type="Pfam" id="PF24098"/>
    </source>
</evidence>
<dbReference type="Proteomes" id="UP000297649">
    <property type="component" value="Unassembled WGS sequence"/>
</dbReference>
<protein>
    <submittedName>
        <fullName evidence="3">DUF4209 domain-containing protein</fullName>
    </submittedName>
</protein>
<dbReference type="InterPro" id="IPR025209">
    <property type="entry name" value="DUF4209"/>
</dbReference>
<evidence type="ECO:0000313" key="3">
    <source>
        <dbReference type="EMBL" id="TGN13319.1"/>
    </source>
</evidence>
<dbReference type="RefSeq" id="WP_135781473.1">
    <property type="nucleotide sequence ID" value="NZ_RQHU01000016.1"/>
</dbReference>
<feature type="domain" description="DUF4209" evidence="1">
    <location>
        <begin position="469"/>
        <end position="556"/>
    </location>
</feature>
<reference evidence="3" key="1">
    <citation type="journal article" date="2019" name="PLoS Negl. Trop. Dis.">
        <title>Revisiting the worldwide diversity of Leptospira species in the environment.</title>
        <authorList>
            <person name="Vincent A.T."/>
            <person name="Schiettekatte O."/>
            <person name="Bourhy P."/>
            <person name="Veyrier F.J."/>
            <person name="Picardeau M."/>
        </authorList>
    </citation>
    <scope>NUCLEOTIDE SEQUENCE [LARGE SCALE GENOMIC DNA]</scope>
    <source>
        <strain evidence="3">201601109</strain>
    </source>
</reference>
<sequence length="573" mass="67227">MNTTIIKKNELLEEDIILDNISSKSLFSEDLANLFSETQTKIPEKFRLPVKSLCDLTFNINNPIEGYYIYGGFKQSPEIESLLKMYDSVENIDLKARILDLNWIFYRDHKKGKLASKILFETISNNYNIQRWDRILSRIQRCLQLNRTLNDNESNRKLLNFIVDRLKDEPNQENHFLIVNLIEILFKYNTIDNEIVKTFIKKALHFSKIKKYELSFKIYTILSKISQKNKNNLGKRKFQILAINSKLKTLRIQKKIPNQELFIASIYSEILELVSRVQNVKPLKDRILIEAKEAQKIAVSTFKSIPQIVDNKDIIKYLFKKFKRSDYLQCIFEFISLYAPPTMEAVKKSILNNLELHPLSQLVSEIRYDFRNKISSNTNHSSYNQKEKFHSQIIETYLLNQKFYAGSIIRNALILINKRIHIGYFEIEGLIELSPLIHSTQKKTATEAIHAGFNFDFGKFLQYSTPLYESILRNVLINLGQNVLIYDQKSGEQMEFTLSKLLDHELINKIFGENVIYDMKTLLDDSNGYKLRHIHAHGMLEDQFSYSDMSIYSFLLFTYLALKPVFFEERNGA</sequence>
<evidence type="ECO:0000313" key="4">
    <source>
        <dbReference type="Proteomes" id="UP000297649"/>
    </source>
</evidence>
<organism evidence="3 4">
    <name type="scientific">Leptospira bandrabouensis</name>
    <dbReference type="NCBI Taxonomy" id="2484903"/>
    <lineage>
        <taxon>Bacteria</taxon>
        <taxon>Pseudomonadati</taxon>
        <taxon>Spirochaetota</taxon>
        <taxon>Spirochaetia</taxon>
        <taxon>Leptospirales</taxon>
        <taxon>Leptospiraceae</taxon>
        <taxon>Leptospira</taxon>
    </lineage>
</organism>
<evidence type="ECO:0000259" key="1">
    <source>
        <dbReference type="Pfam" id="PF13910"/>
    </source>
</evidence>
<proteinExistence type="predicted"/>
<comment type="caution">
    <text evidence="3">The sequence shown here is derived from an EMBL/GenBank/DDBJ whole genome shotgun (WGS) entry which is preliminary data.</text>
</comment>
<gene>
    <name evidence="3" type="ORF">EHR08_11745</name>
</gene>
<name>A0A6H3NVN5_9LEPT</name>
<dbReference type="EMBL" id="RQHU01000016">
    <property type="protein sequence ID" value="TGN13319.1"/>
    <property type="molecule type" value="Genomic_DNA"/>
</dbReference>
<feature type="domain" description="DUF7380" evidence="2">
    <location>
        <begin position="78"/>
        <end position="155"/>
    </location>
</feature>
<accession>A0A6H3NVN5</accession>
<dbReference type="Pfam" id="PF13910">
    <property type="entry name" value="DUF4209"/>
    <property type="match status" value="1"/>
</dbReference>
<keyword evidence="4" id="KW-1185">Reference proteome</keyword>